<dbReference type="InterPro" id="IPR038883">
    <property type="entry name" value="AN11006-like"/>
</dbReference>
<feature type="region of interest" description="Disordered" evidence="1">
    <location>
        <begin position="1"/>
        <end position="31"/>
    </location>
</feature>
<reference evidence="2" key="1">
    <citation type="journal article" date="2020" name="Stud. Mycol.">
        <title>101 Dothideomycetes genomes: a test case for predicting lifestyles and emergence of pathogens.</title>
        <authorList>
            <person name="Haridas S."/>
            <person name="Albert R."/>
            <person name="Binder M."/>
            <person name="Bloem J."/>
            <person name="Labutti K."/>
            <person name="Salamov A."/>
            <person name="Andreopoulos B."/>
            <person name="Baker S."/>
            <person name="Barry K."/>
            <person name="Bills G."/>
            <person name="Bluhm B."/>
            <person name="Cannon C."/>
            <person name="Castanera R."/>
            <person name="Culley D."/>
            <person name="Daum C."/>
            <person name="Ezra D."/>
            <person name="Gonzalez J."/>
            <person name="Henrissat B."/>
            <person name="Kuo A."/>
            <person name="Liang C."/>
            <person name="Lipzen A."/>
            <person name="Lutzoni F."/>
            <person name="Magnuson J."/>
            <person name="Mondo S."/>
            <person name="Nolan M."/>
            <person name="Ohm R."/>
            <person name="Pangilinan J."/>
            <person name="Park H.-J."/>
            <person name="Ramirez L."/>
            <person name="Alfaro M."/>
            <person name="Sun H."/>
            <person name="Tritt A."/>
            <person name="Yoshinaga Y."/>
            <person name="Zwiers L.-H."/>
            <person name="Turgeon B."/>
            <person name="Goodwin S."/>
            <person name="Spatafora J."/>
            <person name="Crous P."/>
            <person name="Grigoriev I."/>
        </authorList>
    </citation>
    <scope>NUCLEOTIDE SEQUENCE</scope>
    <source>
        <strain evidence="2">CBS 122681</strain>
    </source>
</reference>
<sequence length="303" mass="34323">MSSLGGIQTRAQDPQVGPFGDPSLPPPGPYFLDRLPPELRNRIYDFALHDEAGLFFRGARSGGAFKPAIFTFAGSTQNYNQLKLVSRQLWHETRGLGLFTNELVFAPSEIHSASASCSAFLRSCTPAKRRRIAQITILEKFCARKWRVALLFDVGGVLQMRRWCARLPGLQVTVRMCWPFRIPASSTIPQEEGEGEEEGEETELNVIDYNYYGIVLALLTETMDAVPPDMAPWQNEILDDVAWAVNAFPQLTSNPLGLGNLRFRTQGKRWNLLEWGDSDLMREWPAQYLGWVARVKMWHEEGF</sequence>
<dbReference type="OrthoDB" id="4790878at2759"/>
<evidence type="ECO:0000313" key="2">
    <source>
        <dbReference type="EMBL" id="KAF2661747.1"/>
    </source>
</evidence>
<dbReference type="PANTHER" id="PTHR42085">
    <property type="entry name" value="F-BOX DOMAIN-CONTAINING PROTEIN"/>
    <property type="match status" value="1"/>
</dbReference>
<dbReference type="EMBL" id="MU004292">
    <property type="protein sequence ID" value="KAF2661747.1"/>
    <property type="molecule type" value="Genomic_DNA"/>
</dbReference>
<dbReference type="PANTHER" id="PTHR42085:SF1">
    <property type="entry name" value="F-BOX DOMAIN-CONTAINING PROTEIN"/>
    <property type="match status" value="1"/>
</dbReference>
<gene>
    <name evidence="2" type="ORF">K491DRAFT_753680</name>
</gene>
<dbReference type="Proteomes" id="UP000799324">
    <property type="component" value="Unassembled WGS sequence"/>
</dbReference>
<name>A0A6A6TRG5_9PLEO</name>
<organism evidence="2 3">
    <name type="scientific">Lophiostoma macrostomum CBS 122681</name>
    <dbReference type="NCBI Taxonomy" id="1314788"/>
    <lineage>
        <taxon>Eukaryota</taxon>
        <taxon>Fungi</taxon>
        <taxon>Dikarya</taxon>
        <taxon>Ascomycota</taxon>
        <taxon>Pezizomycotina</taxon>
        <taxon>Dothideomycetes</taxon>
        <taxon>Pleosporomycetidae</taxon>
        <taxon>Pleosporales</taxon>
        <taxon>Lophiostomataceae</taxon>
        <taxon>Lophiostoma</taxon>
    </lineage>
</organism>
<dbReference type="AlphaFoldDB" id="A0A6A6TRG5"/>
<evidence type="ECO:0000256" key="1">
    <source>
        <dbReference type="SAM" id="MobiDB-lite"/>
    </source>
</evidence>
<proteinExistence type="predicted"/>
<evidence type="ECO:0000313" key="3">
    <source>
        <dbReference type="Proteomes" id="UP000799324"/>
    </source>
</evidence>
<feature type="compositionally biased region" description="Polar residues" evidence="1">
    <location>
        <begin position="1"/>
        <end position="12"/>
    </location>
</feature>
<protein>
    <submittedName>
        <fullName evidence="2">Uncharacterized protein</fullName>
    </submittedName>
</protein>
<keyword evidence="3" id="KW-1185">Reference proteome</keyword>
<accession>A0A6A6TRG5</accession>